<organism evidence="1 2">
    <name type="scientific">Copranaerobaculum intestinale</name>
    <dbReference type="NCBI Taxonomy" id="2692629"/>
    <lineage>
        <taxon>Bacteria</taxon>
        <taxon>Bacillati</taxon>
        <taxon>Bacillota</taxon>
        <taxon>Erysipelotrichia</taxon>
        <taxon>Erysipelotrichales</taxon>
        <taxon>Erysipelotrichaceae</taxon>
        <taxon>Copranaerobaculum</taxon>
    </lineage>
</organism>
<dbReference type="RefSeq" id="WP_160624471.1">
    <property type="nucleotide sequence ID" value="NZ_WUUQ01000001.1"/>
</dbReference>
<evidence type="ECO:0000313" key="1">
    <source>
        <dbReference type="EMBL" id="MXQ73044.1"/>
    </source>
</evidence>
<keyword evidence="2" id="KW-1185">Reference proteome</keyword>
<dbReference type="InterPro" id="IPR011426">
    <property type="entry name" value="CamS"/>
</dbReference>
<dbReference type="EMBL" id="WUUQ01000001">
    <property type="protein sequence ID" value="MXQ73044.1"/>
    <property type="molecule type" value="Genomic_DNA"/>
</dbReference>
<reference evidence="1 2" key="2">
    <citation type="submission" date="2020-01" db="EMBL/GenBank/DDBJ databases">
        <title>Clostridiaceae sp. nov. isolated from the gut of human by culturomics.</title>
        <authorList>
            <person name="Chang Y."/>
        </authorList>
    </citation>
    <scope>NUCLEOTIDE SEQUENCE [LARGE SCALE GENOMIC DNA]</scope>
    <source>
        <strain evidence="1 2">DONG20-135</strain>
    </source>
</reference>
<dbReference type="CDD" id="cd13441">
    <property type="entry name" value="CamS_repeat_1"/>
    <property type="match status" value="1"/>
</dbReference>
<evidence type="ECO:0008006" key="3">
    <source>
        <dbReference type="Google" id="ProtNLM"/>
    </source>
</evidence>
<protein>
    <recommendedName>
        <fullName evidence="3">CamS family sex pheromone protein</fullName>
    </recommendedName>
</protein>
<dbReference type="Proteomes" id="UP000434036">
    <property type="component" value="Unassembled WGS sequence"/>
</dbReference>
<evidence type="ECO:0000313" key="2">
    <source>
        <dbReference type="Proteomes" id="UP000434036"/>
    </source>
</evidence>
<gene>
    <name evidence="1" type="ORF">GSF08_03725</name>
</gene>
<dbReference type="PROSITE" id="PS51257">
    <property type="entry name" value="PROKAR_LIPOPROTEIN"/>
    <property type="match status" value="1"/>
</dbReference>
<sequence length="363" mass="40444">MKYKQIMIAGLGALLVLSGCKRSSDDTKITDAKGIEAGDYDIQLPFESSDSRVNHRKTSGSMNDVYEIGAGLMSRSKDHFSPDSYLVQEGQVLTYSKTKNLLASQSEDNSNGLNPKKDEAFDTGNGMVKNPAIVTDIYELDFIKNKEIKGLSVALVLQDTFSEDAKTEAGVPYQKKTKMDSKKLRLYGEEAGRKLISYLRKQPQVGDDMPIYIALFLANSSDETLPGSYFADAYFTSRSKEFSDIDEEWVMFPSSRAEELDSATLAQFKNISKSIEDFLPEDVGFIGQGRFNDKKLDELRITVSIQAKDHVECVAVIQRLNALLNDLSNQDMVLKVDVQSNRETIAVLNRKEGTSKITVTMLI</sequence>
<comment type="caution">
    <text evidence="1">The sequence shown here is derived from an EMBL/GenBank/DDBJ whole genome shotgun (WGS) entry which is preliminary data.</text>
</comment>
<dbReference type="AlphaFoldDB" id="A0A6N8U6V6"/>
<accession>A0A6N8U6V6</accession>
<reference evidence="1 2" key="1">
    <citation type="submission" date="2019-12" db="EMBL/GenBank/DDBJ databases">
        <authorList>
            <person name="Yang R."/>
        </authorList>
    </citation>
    <scope>NUCLEOTIDE SEQUENCE [LARGE SCALE GENOMIC DNA]</scope>
    <source>
        <strain evidence="1 2">DONG20-135</strain>
    </source>
</reference>
<proteinExistence type="predicted"/>
<name>A0A6N8U6V6_9FIRM</name>
<dbReference type="Pfam" id="PF07537">
    <property type="entry name" value="CamS"/>
    <property type="match status" value="1"/>
</dbReference>
<dbReference type="Gene3D" id="3.10.570.10">
    <property type="entry name" value="sex pheromone staph- cam373 precursor domain"/>
    <property type="match status" value="1"/>
</dbReference>